<gene>
    <name evidence="1" type="ORF">PACLA_8A001937</name>
</gene>
<sequence length="250" mass="29129">YTIFLKNICIFYFRNFKISKFYARASTAVRPEIHFRSAKTLRCLNPIARETSEIDSKACGGRVRVKTALEYKEYFTQIEFKRYSRFSGYEIQNIWQSGGAEVEREVSTVVEYKENSTDTGSAESVAKLHIRGTARSFDEVVDSALKTYRVRQDEEKEGVRPMHRPKSWNKNEREEAKDMEEGELGSELQRRYQREIKRQGFKIKVVEKSGATLKHMLQKLDPCRSPTCNRINCRTEGKGKCDREGVTYET</sequence>
<dbReference type="AlphaFoldDB" id="A0A6S7KK85"/>
<evidence type="ECO:0000313" key="2">
    <source>
        <dbReference type="Proteomes" id="UP001152795"/>
    </source>
</evidence>
<name>A0A6S7KK85_PARCT</name>
<reference evidence="1" key="1">
    <citation type="submission" date="2020-04" db="EMBL/GenBank/DDBJ databases">
        <authorList>
            <person name="Alioto T."/>
            <person name="Alioto T."/>
            <person name="Gomez Garrido J."/>
        </authorList>
    </citation>
    <scope>NUCLEOTIDE SEQUENCE</scope>
    <source>
        <strain evidence="1">A484AB</strain>
    </source>
</reference>
<protein>
    <submittedName>
        <fullName evidence="1">Uncharacterized protein</fullName>
    </submittedName>
</protein>
<evidence type="ECO:0000313" key="1">
    <source>
        <dbReference type="EMBL" id="CAB4044518.1"/>
    </source>
</evidence>
<organism evidence="1 2">
    <name type="scientific">Paramuricea clavata</name>
    <name type="common">Red gorgonian</name>
    <name type="synonym">Violescent sea-whip</name>
    <dbReference type="NCBI Taxonomy" id="317549"/>
    <lineage>
        <taxon>Eukaryota</taxon>
        <taxon>Metazoa</taxon>
        <taxon>Cnidaria</taxon>
        <taxon>Anthozoa</taxon>
        <taxon>Octocorallia</taxon>
        <taxon>Malacalcyonacea</taxon>
        <taxon>Plexauridae</taxon>
        <taxon>Paramuricea</taxon>
    </lineage>
</organism>
<dbReference type="Proteomes" id="UP001152795">
    <property type="component" value="Unassembled WGS sequence"/>
</dbReference>
<comment type="caution">
    <text evidence="1">The sequence shown here is derived from an EMBL/GenBank/DDBJ whole genome shotgun (WGS) entry which is preliminary data.</text>
</comment>
<feature type="non-terminal residue" evidence="1">
    <location>
        <position position="250"/>
    </location>
</feature>
<accession>A0A6S7KK85</accession>
<dbReference type="EMBL" id="CACRXK020035249">
    <property type="protein sequence ID" value="CAB4044518.1"/>
    <property type="molecule type" value="Genomic_DNA"/>
</dbReference>
<keyword evidence="2" id="KW-1185">Reference proteome</keyword>
<feature type="non-terminal residue" evidence="1">
    <location>
        <position position="1"/>
    </location>
</feature>
<proteinExistence type="predicted"/>